<dbReference type="Proteomes" id="UP000217276">
    <property type="component" value="Chromosome"/>
</dbReference>
<sequence>MNKKKIYLFIATFLGLLIGFVAGYYYVDNEAKDLLSQKDKQIAEVNSRLENVRLQYRAAEQQAAQVTATTTVTTSATTAAVATPTQALTKKKK</sequence>
<proteinExistence type="predicted"/>
<keyword evidence="2" id="KW-0472">Membrane</keyword>
<organism evidence="3 4">
    <name type="scientific">Capnocytophaga leadbetteri</name>
    <dbReference type="NCBI Taxonomy" id="327575"/>
    <lineage>
        <taxon>Bacteria</taxon>
        <taxon>Pseudomonadati</taxon>
        <taxon>Bacteroidota</taxon>
        <taxon>Flavobacteriia</taxon>
        <taxon>Flavobacteriales</taxon>
        <taxon>Flavobacteriaceae</taxon>
        <taxon>Capnocytophaga</taxon>
    </lineage>
</organism>
<evidence type="ECO:0000313" key="3">
    <source>
        <dbReference type="EMBL" id="ATA80961.1"/>
    </source>
</evidence>
<gene>
    <name evidence="3" type="ORF">CGC53_00620</name>
</gene>
<dbReference type="EMBL" id="CP022384">
    <property type="protein sequence ID" value="ATA80961.1"/>
    <property type="molecule type" value="Genomic_DNA"/>
</dbReference>
<evidence type="ECO:0000256" key="1">
    <source>
        <dbReference type="SAM" id="Coils"/>
    </source>
</evidence>
<evidence type="ECO:0000313" key="4">
    <source>
        <dbReference type="Proteomes" id="UP000217276"/>
    </source>
</evidence>
<dbReference type="RefSeq" id="WP_095912899.1">
    <property type="nucleotide sequence ID" value="NZ_CAUUPF010000001.1"/>
</dbReference>
<protein>
    <submittedName>
        <fullName evidence="3">Uncharacterized protein</fullName>
    </submittedName>
</protein>
<dbReference type="KEGG" id="clk:CGC53_00620"/>
<dbReference type="AlphaFoldDB" id="A0A250F783"/>
<name>A0A250F783_9FLAO</name>
<keyword evidence="1" id="KW-0175">Coiled coil</keyword>
<keyword evidence="4" id="KW-1185">Reference proteome</keyword>
<feature type="coiled-coil region" evidence="1">
    <location>
        <begin position="35"/>
        <end position="69"/>
    </location>
</feature>
<accession>A0A250F783</accession>
<evidence type="ECO:0000256" key="2">
    <source>
        <dbReference type="SAM" id="Phobius"/>
    </source>
</evidence>
<reference evidence="4" key="1">
    <citation type="submission" date="2017-06" db="EMBL/GenBank/DDBJ databases">
        <title>Capnocytophaga spp. assemblies.</title>
        <authorList>
            <person name="Gulvik C.A."/>
        </authorList>
    </citation>
    <scope>NUCLEOTIDE SEQUENCE [LARGE SCALE GENOMIC DNA]</scope>
    <source>
        <strain evidence="4">H6253</strain>
    </source>
</reference>
<keyword evidence="2" id="KW-0812">Transmembrane</keyword>
<keyword evidence="2" id="KW-1133">Transmembrane helix</keyword>
<feature type="transmembrane region" description="Helical" evidence="2">
    <location>
        <begin position="6"/>
        <end position="27"/>
    </location>
</feature>